<reference evidence="1" key="1">
    <citation type="journal article" date="2004" name="Nat. Genet.">
        <title>Complete sequencing and characterization of 21,243 full-length human cDNAs.</title>
        <authorList>
            <person name="Ota T."/>
            <person name="Suzuki Y."/>
            <person name="Nishikawa T."/>
            <person name="Otsuki T."/>
            <person name="Sugiyama T."/>
            <person name="Irie R."/>
            <person name="Wakamatsu A."/>
            <person name="Hayashi K."/>
            <person name="Sato H."/>
            <person name="Nagai K."/>
            <person name="Kimura K."/>
            <person name="Makita H."/>
            <person name="Sekine M."/>
            <person name="Obayashi M."/>
            <person name="Nishi T."/>
            <person name="Shibahara T."/>
            <person name="Tanaka T."/>
            <person name="Ishii S."/>
            <person name="Yamamoto J."/>
            <person name="Saito K."/>
            <person name="Kawai Y."/>
            <person name="Isono Y."/>
            <person name="Nakamura Y."/>
            <person name="Nagahari K."/>
            <person name="Murakami K."/>
            <person name="Yasuda T."/>
            <person name="Iwayanagi T."/>
            <person name="Wagatsuma M."/>
            <person name="Shiratori A."/>
            <person name="Sudo H."/>
            <person name="Hosoiri T."/>
            <person name="Kaku Y."/>
            <person name="Kodaira H."/>
            <person name="Kondo H."/>
            <person name="Sugawara M."/>
            <person name="Takahashi M."/>
            <person name="Kanda K."/>
            <person name="Yokoi T."/>
            <person name="Furuya T."/>
            <person name="Kikkawa E."/>
            <person name="Omura Y."/>
            <person name="Abe K."/>
            <person name="Kamihara K."/>
            <person name="Katsuta N."/>
            <person name="Sato K."/>
            <person name="Tanikawa M."/>
            <person name="Yamazaki M."/>
            <person name="Ninomiya K."/>
            <person name="Ishibashi T."/>
            <person name="Yamashita H."/>
            <person name="Murakawa K."/>
            <person name="Fujimori K."/>
            <person name="Tanai H."/>
            <person name="Kimata M."/>
            <person name="Watanabe M."/>
            <person name="Hiraoka S."/>
            <person name="Chiba Y."/>
            <person name="Ishida S."/>
            <person name="Ono Y."/>
            <person name="Takiguchi S."/>
            <person name="Watanabe S."/>
            <person name="Yosida M."/>
            <person name="Hotuta T."/>
            <person name="Kusano J."/>
            <person name="Kanehori K."/>
            <person name="Takahashi-Fujii A."/>
            <person name="Hara H."/>
            <person name="Tanase T."/>
            <person name="Nomura Y."/>
            <person name="Togiya S."/>
            <person name="Komai F."/>
            <person name="Hara R."/>
            <person name="Takeuchi K."/>
            <person name="Arita M."/>
            <person name="Imose N."/>
            <person name="Musashino K."/>
            <person name="Yuuki H."/>
            <person name="Oshima A."/>
            <person name="Sasaki N."/>
            <person name="Aotsuka S."/>
            <person name="Yoshikawa Y."/>
            <person name="Matsunawa H."/>
            <person name="Ichihara T."/>
            <person name="Shiohata N."/>
            <person name="Sano S."/>
            <person name="Moriya S."/>
            <person name="Momiyama H."/>
            <person name="Satoh N."/>
            <person name="Takami S."/>
            <person name="Terashima Y."/>
            <person name="Suzuki O."/>
            <person name="Nakagawa S."/>
            <person name="Senoh A."/>
            <person name="Mizoguchi H."/>
            <person name="Goto Y."/>
            <person name="Shimizu F."/>
            <person name="Wakebe H."/>
            <person name="Hishigaki H."/>
            <person name="Watanabe T."/>
            <person name="Sugiyama A."/>
            <person name="Takemoto M."/>
            <person name="Kawakami B."/>
            <person name="Yamazaki M."/>
            <person name="Watanabe K."/>
            <person name="Kumagai A."/>
            <person name="Itakura S."/>
            <person name="Fukuzumi Y."/>
            <person name="Fujimori Y."/>
            <person name="Komiyama M."/>
            <person name="Tashiro H."/>
            <person name="Tanigami A."/>
            <person name="Fujiwara T."/>
            <person name="Ono T."/>
            <person name="Yamada K."/>
            <person name="Fujii Y."/>
            <person name="Ozaki K."/>
            <person name="Hirao M."/>
            <person name="Ohmori Y."/>
            <person name="Kawabata A."/>
            <person name="Hikiji T."/>
            <person name="Kobatake N."/>
            <person name="Inagaki H."/>
            <person name="Ikema Y."/>
            <person name="Okamoto S."/>
            <person name="Okitani R."/>
            <person name="Kawakami T."/>
            <person name="Noguchi S."/>
            <person name="Itoh T."/>
            <person name="Shigeta K."/>
            <person name="Senba T."/>
            <person name="Matsumura K."/>
            <person name="Nakajima Y."/>
            <person name="Mizuno T."/>
            <person name="Morinaga M."/>
            <person name="Sasaki M."/>
            <person name="Togashi T."/>
            <person name="Oyama M."/>
            <person name="Hata H."/>
            <person name="Watanabe M."/>
            <person name="Komatsu T."/>
            <person name="Mizushima-Sugano J."/>
            <person name="Satoh T."/>
            <person name="Shirai Y."/>
            <person name="Takahashi Y."/>
            <person name="Nakagawa K."/>
            <person name="Okumura K."/>
            <person name="Nagase T."/>
            <person name="Nomura N."/>
            <person name="Kikuchi H."/>
            <person name="Masuho Y."/>
            <person name="Yamashita R."/>
            <person name="Nakai K."/>
            <person name="Yada T."/>
            <person name="Nakamura Y."/>
            <person name="Ohara O."/>
            <person name="Isogai T."/>
            <person name="Sugano S."/>
        </authorList>
    </citation>
    <scope>NUCLEOTIDE SEQUENCE</scope>
    <source>
        <tissue evidence="1">Lung</tissue>
    </source>
</reference>
<dbReference type="EMBL" id="AK091840">
    <property type="protein sequence ID" value="BAC03760.1"/>
    <property type="molecule type" value="mRNA"/>
</dbReference>
<accession>Q8NAY4</accession>
<dbReference type="IntAct" id="Q8NAY4">
    <property type="interactions" value="1"/>
</dbReference>
<name>Q8NAY4_HUMAN</name>
<dbReference type="AlphaFoldDB" id="Q8NAY4"/>
<evidence type="ECO:0000313" key="1">
    <source>
        <dbReference type="EMBL" id="BAC03760.1"/>
    </source>
</evidence>
<proteinExistence type="evidence at transcript level"/>
<organism evidence="1">
    <name type="scientific">Homo sapiens</name>
    <name type="common">Human</name>
    <dbReference type="NCBI Taxonomy" id="9606"/>
    <lineage>
        <taxon>Eukaryota</taxon>
        <taxon>Metazoa</taxon>
        <taxon>Chordata</taxon>
        <taxon>Craniata</taxon>
        <taxon>Vertebrata</taxon>
        <taxon>Euteleostomi</taxon>
        <taxon>Mammalia</taxon>
        <taxon>Eutheria</taxon>
        <taxon>Euarchontoglires</taxon>
        <taxon>Primates</taxon>
        <taxon>Haplorrhini</taxon>
        <taxon>Catarrhini</taxon>
        <taxon>Hominidae</taxon>
        <taxon>Homo</taxon>
    </lineage>
</organism>
<sequence>MPYETRSRITLLRTQRREECGLHCTSLPSLARDLKFHTTEPNTSRPSSKDIRNRKLCLAADKLSQCPWDLQDVWNEERQLSQCELSGGPQKNVGRRVFPIRQTVLQPRPPKRSNPGLLFSGTECGCILPFLCFLSRYLLTVHMRGLGKLSV</sequence>
<protein>
    <submittedName>
        <fullName evidence="1">cDNA FLJ34521 fis, clone HLUNG2007041</fullName>
    </submittedName>
</protein>